<evidence type="ECO:0000313" key="2">
    <source>
        <dbReference type="Proteomes" id="UP001236652"/>
    </source>
</evidence>
<reference evidence="1 2" key="1">
    <citation type="submission" date="2023-05" db="EMBL/GenBank/DDBJ databases">
        <title>Comparative genomics reveals the evidence of polycyclic aromatic hydrocarbons degradation in moderately halophilic genus Pontibacillus.</title>
        <authorList>
            <person name="Yang H."/>
            <person name="Qian Z."/>
        </authorList>
    </citation>
    <scope>NUCLEOTIDE SEQUENCE [LARGE SCALE GENOMIC DNA]</scope>
    <source>
        <strain evidence="2">HN14</strain>
    </source>
</reference>
<name>A0ABY8UXM1_9BACI</name>
<dbReference type="RefSeq" id="WP_231417864.1">
    <property type="nucleotide sequence ID" value="NZ_CP126446.1"/>
</dbReference>
<dbReference type="EMBL" id="CP126446">
    <property type="protein sequence ID" value="WIF97752.1"/>
    <property type="molecule type" value="Genomic_DNA"/>
</dbReference>
<proteinExistence type="predicted"/>
<dbReference type="GO" id="GO:0032259">
    <property type="term" value="P:methylation"/>
    <property type="evidence" value="ECO:0007669"/>
    <property type="project" value="UniProtKB-KW"/>
</dbReference>
<protein>
    <submittedName>
        <fullName evidence="1">Methyltransferase</fullName>
    </submittedName>
</protein>
<dbReference type="GO" id="GO:0008168">
    <property type="term" value="F:methyltransferase activity"/>
    <property type="evidence" value="ECO:0007669"/>
    <property type="project" value="UniProtKB-KW"/>
</dbReference>
<dbReference type="Proteomes" id="UP001236652">
    <property type="component" value="Chromosome"/>
</dbReference>
<accession>A0ABY8UXM1</accession>
<evidence type="ECO:0000313" key="1">
    <source>
        <dbReference type="EMBL" id="WIF97752.1"/>
    </source>
</evidence>
<keyword evidence="2" id="KW-1185">Reference proteome</keyword>
<keyword evidence="1" id="KW-0808">Transferase</keyword>
<sequence>MEKIVVEIRIPVLSQTYDVYIPLTNKVHELEMLLKGAFKDLSDGAFTPSGNTVLCDDKGNVLDGNRTALELGLKNGSKLLFI</sequence>
<organism evidence="1 2">
    <name type="scientific">Pontibacillus chungwhensis</name>
    <dbReference type="NCBI Taxonomy" id="265426"/>
    <lineage>
        <taxon>Bacteria</taxon>
        <taxon>Bacillati</taxon>
        <taxon>Bacillota</taxon>
        <taxon>Bacilli</taxon>
        <taxon>Bacillales</taxon>
        <taxon>Bacillaceae</taxon>
        <taxon>Pontibacillus</taxon>
    </lineage>
</organism>
<keyword evidence="1" id="KW-0489">Methyltransferase</keyword>
<gene>
    <name evidence="1" type="ORF">QNI29_18815</name>
</gene>